<dbReference type="OrthoDB" id="5355126at2759"/>
<evidence type="ECO:0000313" key="3">
    <source>
        <dbReference type="Proteomes" id="UP000037696"/>
    </source>
</evidence>
<evidence type="ECO:0000256" key="1">
    <source>
        <dbReference type="SAM" id="MobiDB-lite"/>
    </source>
</evidence>
<feature type="region of interest" description="Disordered" evidence="1">
    <location>
        <begin position="43"/>
        <end position="62"/>
    </location>
</feature>
<comment type="caution">
    <text evidence="2">The sequence shown here is derived from an EMBL/GenBank/DDBJ whole genome shotgun (WGS) entry which is preliminary data.</text>
</comment>
<proteinExistence type="predicted"/>
<evidence type="ECO:0000313" key="2">
    <source>
        <dbReference type="EMBL" id="KOS39865.1"/>
    </source>
</evidence>
<name>A0A0M9WCR2_9EURO</name>
<gene>
    <name evidence="2" type="ORF">ACN38_g9287</name>
</gene>
<sequence>MSKSRVPLFLGLAAAGAGGYYLYSAGGDPSAAKHQMRIDAEKAREKLPGTQNAEKVGTDVGKEAGANIDDAIARARAEGKRIPELAQDGKEKLDELRDETKTKFNANREKINSSVNHIDREVEQKAADAKGAVSGWLGGKK</sequence>
<dbReference type="EMBL" id="LHQQ01000185">
    <property type="protein sequence ID" value="KOS39865.1"/>
    <property type="molecule type" value="Genomic_DNA"/>
</dbReference>
<dbReference type="Proteomes" id="UP000037696">
    <property type="component" value="Unassembled WGS sequence"/>
</dbReference>
<organism evidence="2 3">
    <name type="scientific">Penicillium nordicum</name>
    <dbReference type="NCBI Taxonomy" id="229535"/>
    <lineage>
        <taxon>Eukaryota</taxon>
        <taxon>Fungi</taxon>
        <taxon>Dikarya</taxon>
        <taxon>Ascomycota</taxon>
        <taxon>Pezizomycotina</taxon>
        <taxon>Eurotiomycetes</taxon>
        <taxon>Eurotiomycetidae</taxon>
        <taxon>Eurotiales</taxon>
        <taxon>Aspergillaceae</taxon>
        <taxon>Penicillium</taxon>
    </lineage>
</organism>
<evidence type="ECO:0008006" key="4">
    <source>
        <dbReference type="Google" id="ProtNLM"/>
    </source>
</evidence>
<reference evidence="2 3" key="1">
    <citation type="submission" date="2015-08" db="EMBL/GenBank/DDBJ databases">
        <title>Genome sequencing of Penicillium nordicum.</title>
        <authorList>
            <person name="Nguyen H.D."/>
            <person name="Seifert K.A."/>
        </authorList>
    </citation>
    <scope>NUCLEOTIDE SEQUENCE [LARGE SCALE GENOMIC DNA]</scope>
    <source>
        <strain evidence="2 3">DAOMC 185683</strain>
    </source>
</reference>
<keyword evidence="3" id="KW-1185">Reference proteome</keyword>
<accession>A0A0M9WCR2</accession>
<dbReference type="AlphaFoldDB" id="A0A0M9WCR2"/>
<protein>
    <recommendedName>
        <fullName evidence="4">Calcofluor white hypersensitive protein</fullName>
    </recommendedName>
</protein>